<evidence type="ECO:0000313" key="2">
    <source>
        <dbReference type="Proteomes" id="UP000006334"/>
    </source>
</evidence>
<dbReference type="EMBL" id="BAEN01000041">
    <property type="protein sequence ID" value="GAC14898.1"/>
    <property type="molecule type" value="Genomic_DNA"/>
</dbReference>
<dbReference type="AlphaFoldDB" id="K6YE50"/>
<dbReference type="STRING" id="1127673.GLIP_2270"/>
<accession>K6YE50</accession>
<name>K6YE50_9ALTE</name>
<gene>
    <name evidence="1" type="ORF">GLIP_2270</name>
</gene>
<comment type="caution">
    <text evidence="1">The sequence shown here is derived from an EMBL/GenBank/DDBJ whole genome shotgun (WGS) entry which is preliminary data.</text>
</comment>
<sequence>MDYRLKSADTLTHNFNLTLAQLEIYITLHFSNKNVTKV</sequence>
<protein>
    <submittedName>
        <fullName evidence="1">Uncharacterized protein</fullName>
    </submittedName>
</protein>
<proteinExistence type="predicted"/>
<reference evidence="1 2" key="1">
    <citation type="journal article" date="2017" name="Antonie Van Leeuwenhoek">
        <title>Rhizobium rhizosphaerae sp. nov., a novel species isolated from rice rhizosphere.</title>
        <authorList>
            <person name="Zhao J.J."/>
            <person name="Zhang J."/>
            <person name="Zhang R.J."/>
            <person name="Zhang C.W."/>
            <person name="Yin H.Q."/>
            <person name="Zhang X.X."/>
        </authorList>
    </citation>
    <scope>NUCLEOTIDE SEQUENCE [LARGE SCALE GENOMIC DNA]</scope>
    <source>
        <strain evidence="1 2">E3</strain>
    </source>
</reference>
<evidence type="ECO:0000313" key="1">
    <source>
        <dbReference type="EMBL" id="GAC14898.1"/>
    </source>
</evidence>
<keyword evidence="2" id="KW-1185">Reference proteome</keyword>
<dbReference type="Proteomes" id="UP000006334">
    <property type="component" value="Unassembled WGS sequence"/>
</dbReference>
<organism evidence="1 2">
    <name type="scientific">Aliiglaciecola lipolytica E3</name>
    <dbReference type="NCBI Taxonomy" id="1127673"/>
    <lineage>
        <taxon>Bacteria</taxon>
        <taxon>Pseudomonadati</taxon>
        <taxon>Pseudomonadota</taxon>
        <taxon>Gammaproteobacteria</taxon>
        <taxon>Alteromonadales</taxon>
        <taxon>Alteromonadaceae</taxon>
        <taxon>Aliiglaciecola</taxon>
    </lineage>
</organism>